<gene>
    <name evidence="2" type="ORF">FVP33_18160</name>
</gene>
<evidence type="ECO:0000256" key="1">
    <source>
        <dbReference type="SAM" id="MobiDB-lite"/>
    </source>
</evidence>
<name>A0A5C8UJM9_9MICO</name>
<organism evidence="2 3">
    <name type="scientific">Lacisediminihabitans profunda</name>
    <dbReference type="NCBI Taxonomy" id="2594790"/>
    <lineage>
        <taxon>Bacteria</taxon>
        <taxon>Bacillati</taxon>
        <taxon>Actinomycetota</taxon>
        <taxon>Actinomycetes</taxon>
        <taxon>Micrococcales</taxon>
        <taxon>Microbacteriaceae</taxon>
        <taxon>Lacisediminihabitans</taxon>
    </lineage>
</organism>
<keyword evidence="3" id="KW-1185">Reference proteome</keyword>
<feature type="compositionally biased region" description="Polar residues" evidence="1">
    <location>
        <begin position="102"/>
        <end position="112"/>
    </location>
</feature>
<dbReference type="Proteomes" id="UP000321379">
    <property type="component" value="Unassembled WGS sequence"/>
</dbReference>
<sequence>MARCTVERLMRRQGLRGIRRGKQSYSARSKATPAGTDGHWRIREDRIDDSGVVTLRYNSKMHHIGIGRAHKGVRIRLLIHDRDIRIINPTTGELLRELTLDTNTDYQPQKPQNALPKESEL</sequence>
<evidence type="ECO:0000313" key="3">
    <source>
        <dbReference type="Proteomes" id="UP000321379"/>
    </source>
</evidence>
<dbReference type="AlphaFoldDB" id="A0A5C8UJM9"/>
<feature type="region of interest" description="Disordered" evidence="1">
    <location>
        <begin position="102"/>
        <end position="121"/>
    </location>
</feature>
<accession>A0A5C8UJM9</accession>
<evidence type="ECO:0008006" key="4">
    <source>
        <dbReference type="Google" id="ProtNLM"/>
    </source>
</evidence>
<reference evidence="2 3" key="1">
    <citation type="submission" date="2019-08" db="EMBL/GenBank/DDBJ databases">
        <title>Bacterial whole genome sequence for Glaciihabitans sp. CHu50b-6-2.</title>
        <authorList>
            <person name="Jin L."/>
        </authorList>
    </citation>
    <scope>NUCLEOTIDE SEQUENCE [LARGE SCALE GENOMIC DNA]</scope>
    <source>
        <strain evidence="2 3">CHu50b-6-2</strain>
    </source>
</reference>
<dbReference type="EMBL" id="VRMG01000015">
    <property type="protein sequence ID" value="TXN28388.1"/>
    <property type="molecule type" value="Genomic_DNA"/>
</dbReference>
<protein>
    <recommendedName>
        <fullName evidence="4">IS3 family transposase</fullName>
    </recommendedName>
</protein>
<comment type="caution">
    <text evidence="2">The sequence shown here is derived from an EMBL/GenBank/DDBJ whole genome shotgun (WGS) entry which is preliminary data.</text>
</comment>
<proteinExistence type="predicted"/>
<evidence type="ECO:0000313" key="2">
    <source>
        <dbReference type="EMBL" id="TXN28388.1"/>
    </source>
</evidence>